<protein>
    <submittedName>
        <fullName evidence="1">Uncharacterized protein</fullName>
    </submittedName>
</protein>
<proteinExistence type="predicted"/>
<sequence>MKVFFSGISGNVDFLASLPEVENANGALRSYTGATGNLFVTPEGRALEGLFAHLGSAYKGYSFMTLGTEDFGGHWVS</sequence>
<dbReference type="EMBL" id="CABVJB010000003">
    <property type="protein sequence ID" value="VVP85232.1"/>
    <property type="molecule type" value="Genomic_DNA"/>
</dbReference>
<dbReference type="Proteomes" id="UP000325565">
    <property type="component" value="Unassembled WGS sequence"/>
</dbReference>
<accession>A0A5E7SES5</accession>
<dbReference type="AlphaFoldDB" id="A0A5E7SES5"/>
<evidence type="ECO:0000313" key="1">
    <source>
        <dbReference type="EMBL" id="VVP85232.1"/>
    </source>
</evidence>
<evidence type="ECO:0000313" key="2">
    <source>
        <dbReference type="Proteomes" id="UP000325565"/>
    </source>
</evidence>
<gene>
    <name evidence="1" type="ORF">PS922_02206</name>
</gene>
<organism evidence="1 2">
    <name type="scientific">Pseudomonas fluorescens</name>
    <dbReference type="NCBI Taxonomy" id="294"/>
    <lineage>
        <taxon>Bacteria</taxon>
        <taxon>Pseudomonadati</taxon>
        <taxon>Pseudomonadota</taxon>
        <taxon>Gammaproteobacteria</taxon>
        <taxon>Pseudomonadales</taxon>
        <taxon>Pseudomonadaceae</taxon>
        <taxon>Pseudomonas</taxon>
    </lineage>
</organism>
<reference evidence="1 2" key="1">
    <citation type="submission" date="2019-09" db="EMBL/GenBank/DDBJ databases">
        <authorList>
            <person name="Chandra G."/>
            <person name="Truman W A."/>
        </authorList>
    </citation>
    <scope>NUCLEOTIDE SEQUENCE [LARGE SCALE GENOMIC DNA]</scope>
    <source>
        <strain evidence="1">PS922</strain>
    </source>
</reference>
<name>A0A5E7SES5_PSEFL</name>